<dbReference type="PANTHER" id="PTHR42718:SF9">
    <property type="entry name" value="MAJOR FACILITATOR SUPERFAMILY MULTIDRUG TRANSPORTER MFSC"/>
    <property type="match status" value="1"/>
</dbReference>
<evidence type="ECO:0000256" key="7">
    <source>
        <dbReference type="ARBA" id="ARBA00023136"/>
    </source>
</evidence>
<feature type="transmembrane region" description="Helical" evidence="8">
    <location>
        <begin position="476"/>
        <end position="495"/>
    </location>
</feature>
<dbReference type="OrthoDB" id="9812221at2"/>
<sequence>MSKFVPFGDLTGQKLLLATFFLALANFMVVVDTTIANVAVAHITGSLAVSTTQGTWVITSYAVAEAICVPLTGWLAGRFGAVKVFASCLIGFTTFSLLCGLSNSLEMLVFCRIGQGLFGGPLMPLSQTLLMRIHPPEKHAQAMGLWAMTTVVGPIVGPIMGGWICDNFSWHWIFFINLPIGIICVLGVLKMLKPAETPTEHVRVDVMGLSLLVIAVGALQLMLDLGHDHDWFSSQLILSLAVISTFAFAIFIVWEATEKNPIVNINVFRHRGFSIAVLTMGFGFGAFFGSIVLIPQWLQTNMGYTATWAGYVTATMGLGSVTMSPVVAKLSTKMDQRALASFGLFMLGGVTLMRAFWSNDADFMALALPQILQGFAVPFFFIPLTNIALGSVQPNEVAAAAGLMNFVRTMGGAIGASLSVTIWDDHSSIARSEMVSKLNVEPTLSELTARGFSQETALATISNLVNKEALTLAADHVFLVFSVIFMAGAMIIWLCPKPRKVEGAAPH</sequence>
<gene>
    <name evidence="10" type="ORF">SAMN05421733_10560</name>
</gene>
<dbReference type="AlphaFoldDB" id="A0A1G6HE01"/>
<evidence type="ECO:0000256" key="1">
    <source>
        <dbReference type="ARBA" id="ARBA00004651"/>
    </source>
</evidence>
<keyword evidence="11" id="KW-1185">Reference proteome</keyword>
<dbReference type="Gene3D" id="1.20.1720.10">
    <property type="entry name" value="Multidrug resistance protein D"/>
    <property type="match status" value="1"/>
</dbReference>
<reference evidence="11" key="1">
    <citation type="submission" date="2016-09" db="EMBL/GenBank/DDBJ databases">
        <authorList>
            <person name="Varghese N."/>
            <person name="Submissions S."/>
        </authorList>
    </citation>
    <scope>NUCLEOTIDE SEQUENCE [LARGE SCALE GENOMIC DNA]</scope>
    <source>
        <strain evidence="11">ANC 4422</strain>
    </source>
</reference>
<comment type="similarity">
    <text evidence="2">Belongs to the major facilitator superfamily. EmrB family.</text>
</comment>
<dbReference type="Proteomes" id="UP000242501">
    <property type="component" value="Unassembled WGS sequence"/>
</dbReference>
<evidence type="ECO:0000256" key="6">
    <source>
        <dbReference type="ARBA" id="ARBA00022989"/>
    </source>
</evidence>
<evidence type="ECO:0000256" key="5">
    <source>
        <dbReference type="ARBA" id="ARBA00022692"/>
    </source>
</evidence>
<dbReference type="CDD" id="cd17503">
    <property type="entry name" value="MFS_LmrB_MDR_like"/>
    <property type="match status" value="1"/>
</dbReference>
<name>A0A1G6HE01_9GAMM</name>
<dbReference type="GO" id="GO:0005886">
    <property type="term" value="C:plasma membrane"/>
    <property type="evidence" value="ECO:0007669"/>
    <property type="project" value="UniProtKB-SubCell"/>
</dbReference>
<keyword evidence="5 8" id="KW-0812">Transmembrane</keyword>
<dbReference type="Gene3D" id="1.20.1250.20">
    <property type="entry name" value="MFS general substrate transporter like domains"/>
    <property type="match status" value="1"/>
</dbReference>
<dbReference type="GO" id="GO:0022857">
    <property type="term" value="F:transmembrane transporter activity"/>
    <property type="evidence" value="ECO:0007669"/>
    <property type="project" value="InterPro"/>
</dbReference>
<dbReference type="SUPFAM" id="SSF103473">
    <property type="entry name" value="MFS general substrate transporter"/>
    <property type="match status" value="1"/>
</dbReference>
<feature type="transmembrane region" description="Helical" evidence="8">
    <location>
        <begin position="397"/>
        <end position="423"/>
    </location>
</feature>
<dbReference type="Pfam" id="PF07690">
    <property type="entry name" value="MFS_1"/>
    <property type="match status" value="1"/>
</dbReference>
<accession>A0A1G6HE01</accession>
<proteinExistence type="inferred from homology"/>
<dbReference type="PROSITE" id="PS50850">
    <property type="entry name" value="MFS"/>
    <property type="match status" value="1"/>
</dbReference>
<dbReference type="EMBL" id="FMYL01000005">
    <property type="protein sequence ID" value="SDB92318.1"/>
    <property type="molecule type" value="Genomic_DNA"/>
</dbReference>
<evidence type="ECO:0000313" key="11">
    <source>
        <dbReference type="Proteomes" id="UP000242501"/>
    </source>
</evidence>
<organism evidence="10 11">
    <name type="scientific">Acinetobacter boissieri</name>
    <dbReference type="NCBI Taxonomy" id="1219383"/>
    <lineage>
        <taxon>Bacteria</taxon>
        <taxon>Pseudomonadati</taxon>
        <taxon>Pseudomonadota</taxon>
        <taxon>Gammaproteobacteria</taxon>
        <taxon>Moraxellales</taxon>
        <taxon>Moraxellaceae</taxon>
        <taxon>Acinetobacter</taxon>
    </lineage>
</organism>
<feature type="transmembrane region" description="Helical" evidence="8">
    <location>
        <begin position="235"/>
        <end position="254"/>
    </location>
</feature>
<evidence type="ECO:0000256" key="4">
    <source>
        <dbReference type="ARBA" id="ARBA00022475"/>
    </source>
</evidence>
<comment type="subcellular location">
    <subcellularLocation>
        <location evidence="1">Cell membrane</location>
        <topology evidence="1">Multi-pass membrane protein</topology>
    </subcellularLocation>
</comment>
<feature type="transmembrane region" description="Helical" evidence="8">
    <location>
        <begin position="170"/>
        <end position="192"/>
    </location>
</feature>
<keyword evidence="7 8" id="KW-0472">Membrane</keyword>
<evidence type="ECO:0000256" key="2">
    <source>
        <dbReference type="ARBA" id="ARBA00008537"/>
    </source>
</evidence>
<evidence type="ECO:0000256" key="3">
    <source>
        <dbReference type="ARBA" id="ARBA00022448"/>
    </source>
</evidence>
<keyword evidence="3" id="KW-0813">Transport</keyword>
<dbReference type="NCBIfam" id="TIGR00711">
    <property type="entry name" value="efflux_EmrB"/>
    <property type="match status" value="1"/>
</dbReference>
<dbReference type="PANTHER" id="PTHR42718">
    <property type="entry name" value="MAJOR FACILITATOR SUPERFAMILY MULTIDRUG TRANSPORTER MFSC"/>
    <property type="match status" value="1"/>
</dbReference>
<feature type="domain" description="Major facilitator superfamily (MFS) profile" evidence="9">
    <location>
        <begin position="18"/>
        <end position="500"/>
    </location>
</feature>
<dbReference type="InterPro" id="IPR004638">
    <property type="entry name" value="EmrB-like"/>
</dbReference>
<evidence type="ECO:0000313" key="10">
    <source>
        <dbReference type="EMBL" id="SDB92318.1"/>
    </source>
</evidence>
<feature type="transmembrane region" description="Helical" evidence="8">
    <location>
        <begin position="275"/>
        <end position="296"/>
    </location>
</feature>
<feature type="transmembrane region" description="Helical" evidence="8">
    <location>
        <begin position="57"/>
        <end position="77"/>
    </location>
</feature>
<dbReference type="InterPro" id="IPR020846">
    <property type="entry name" value="MFS_dom"/>
</dbReference>
<dbReference type="STRING" id="1219383.SAMN05421733_10560"/>
<feature type="transmembrane region" description="Helical" evidence="8">
    <location>
        <begin position="84"/>
        <end position="103"/>
    </location>
</feature>
<feature type="transmembrane region" description="Helical" evidence="8">
    <location>
        <begin position="204"/>
        <end position="223"/>
    </location>
</feature>
<evidence type="ECO:0000256" key="8">
    <source>
        <dbReference type="SAM" id="Phobius"/>
    </source>
</evidence>
<feature type="transmembrane region" description="Helical" evidence="8">
    <location>
        <begin position="145"/>
        <end position="164"/>
    </location>
</feature>
<keyword evidence="6 8" id="KW-1133">Transmembrane helix</keyword>
<feature type="transmembrane region" description="Helical" evidence="8">
    <location>
        <begin position="308"/>
        <end position="327"/>
    </location>
</feature>
<feature type="transmembrane region" description="Helical" evidence="8">
    <location>
        <begin position="363"/>
        <end position="385"/>
    </location>
</feature>
<keyword evidence="4" id="KW-1003">Cell membrane</keyword>
<dbReference type="RefSeq" id="WP_092747788.1">
    <property type="nucleotide sequence ID" value="NZ_FMYL01000005.1"/>
</dbReference>
<evidence type="ECO:0000259" key="9">
    <source>
        <dbReference type="PROSITE" id="PS50850"/>
    </source>
</evidence>
<dbReference type="InterPro" id="IPR036259">
    <property type="entry name" value="MFS_trans_sf"/>
</dbReference>
<dbReference type="InterPro" id="IPR011701">
    <property type="entry name" value="MFS"/>
</dbReference>
<feature type="transmembrane region" description="Helical" evidence="8">
    <location>
        <begin position="339"/>
        <end position="357"/>
    </location>
</feature>
<protein>
    <submittedName>
        <fullName evidence="10">MFS transporter, DHA2 family, multidrug resistance protein</fullName>
    </submittedName>
</protein>